<proteinExistence type="predicted"/>
<keyword evidence="2" id="KW-1185">Reference proteome</keyword>
<sequence>MAVPFLTIFVSPLHLASEEHKHRIKFEFKERELEETLEYEREIENGAKQKHHIEQPVSSEKEIDEVGQLRYKQTLDGDAGNLCNCQKGQV</sequence>
<reference evidence="1 2" key="1">
    <citation type="submission" date="2019-12" db="EMBL/GenBank/DDBJ databases">
        <authorList>
            <person name="Alioto T."/>
            <person name="Alioto T."/>
            <person name="Gomez Garrido J."/>
        </authorList>
    </citation>
    <scope>NUCLEOTIDE SEQUENCE [LARGE SCALE GENOMIC DNA]</scope>
</reference>
<evidence type="ECO:0000313" key="2">
    <source>
        <dbReference type="Proteomes" id="UP000594638"/>
    </source>
</evidence>
<name>A0A8S0TBE5_OLEEU</name>
<dbReference type="AlphaFoldDB" id="A0A8S0TBE5"/>
<dbReference type="GO" id="GO:0016787">
    <property type="term" value="F:hydrolase activity"/>
    <property type="evidence" value="ECO:0007669"/>
    <property type="project" value="UniProtKB-KW"/>
</dbReference>
<keyword evidence="1" id="KW-0378">Hydrolase</keyword>
<dbReference type="Proteomes" id="UP000594638">
    <property type="component" value="Unassembled WGS sequence"/>
</dbReference>
<dbReference type="Gramene" id="OE9A018307T1">
    <property type="protein sequence ID" value="OE9A018307C1"/>
    <property type="gene ID" value="OE9A018307"/>
</dbReference>
<comment type="caution">
    <text evidence="1">The sequence shown here is derived from an EMBL/GenBank/DDBJ whole genome shotgun (WGS) entry which is preliminary data.</text>
</comment>
<evidence type="ECO:0000313" key="1">
    <source>
        <dbReference type="EMBL" id="CAA3002321.1"/>
    </source>
</evidence>
<protein>
    <submittedName>
        <fullName evidence="1">Inactive ubiquitin carboxyl-terminal hydrolase 54</fullName>
    </submittedName>
</protein>
<organism evidence="1 2">
    <name type="scientific">Olea europaea subsp. europaea</name>
    <dbReference type="NCBI Taxonomy" id="158383"/>
    <lineage>
        <taxon>Eukaryota</taxon>
        <taxon>Viridiplantae</taxon>
        <taxon>Streptophyta</taxon>
        <taxon>Embryophyta</taxon>
        <taxon>Tracheophyta</taxon>
        <taxon>Spermatophyta</taxon>
        <taxon>Magnoliopsida</taxon>
        <taxon>eudicotyledons</taxon>
        <taxon>Gunneridae</taxon>
        <taxon>Pentapetalae</taxon>
        <taxon>asterids</taxon>
        <taxon>lamiids</taxon>
        <taxon>Lamiales</taxon>
        <taxon>Oleaceae</taxon>
        <taxon>Oleeae</taxon>
        <taxon>Olea</taxon>
    </lineage>
</organism>
<gene>
    <name evidence="1" type="ORF">OLEA9_A018307</name>
</gene>
<accession>A0A8S0TBE5</accession>
<dbReference type="EMBL" id="CACTIH010005829">
    <property type="protein sequence ID" value="CAA3002321.1"/>
    <property type="molecule type" value="Genomic_DNA"/>
</dbReference>